<dbReference type="PANTHER" id="PTHR31760:SF0">
    <property type="entry name" value="S-ADENOSYL-L-METHIONINE-DEPENDENT METHYLTRANSFERASES SUPERFAMILY PROTEIN"/>
    <property type="match status" value="1"/>
</dbReference>
<dbReference type="GO" id="GO:0070043">
    <property type="term" value="F:rRNA (guanine-N7-)-methyltransferase activity"/>
    <property type="evidence" value="ECO:0007669"/>
    <property type="project" value="UniProtKB-UniRule"/>
</dbReference>
<evidence type="ECO:0000256" key="4">
    <source>
        <dbReference type="ARBA" id="ARBA00022679"/>
    </source>
</evidence>
<dbReference type="KEGG" id="mtun:MTUNDRAET4_3046"/>
<evidence type="ECO:0000313" key="7">
    <source>
        <dbReference type="EMBL" id="VFU09933.1"/>
    </source>
</evidence>
<comment type="catalytic activity">
    <reaction evidence="6">
        <text>guanosine(527) in 16S rRNA + S-adenosyl-L-methionine = N(7)-methylguanosine(527) in 16S rRNA + S-adenosyl-L-homocysteine</text>
        <dbReference type="Rhea" id="RHEA:42732"/>
        <dbReference type="Rhea" id="RHEA-COMP:10209"/>
        <dbReference type="Rhea" id="RHEA-COMP:10210"/>
        <dbReference type="ChEBI" id="CHEBI:57856"/>
        <dbReference type="ChEBI" id="CHEBI:59789"/>
        <dbReference type="ChEBI" id="CHEBI:74269"/>
        <dbReference type="ChEBI" id="CHEBI:74480"/>
        <dbReference type="EC" id="2.1.1.170"/>
    </reaction>
</comment>
<dbReference type="OrthoDB" id="9808773at2"/>
<dbReference type="Proteomes" id="UP000294360">
    <property type="component" value="Chromosome"/>
</dbReference>
<proteinExistence type="inferred from homology"/>
<dbReference type="PIRSF" id="PIRSF003078">
    <property type="entry name" value="GidB"/>
    <property type="match status" value="1"/>
</dbReference>
<evidence type="ECO:0000256" key="3">
    <source>
        <dbReference type="ARBA" id="ARBA00022603"/>
    </source>
</evidence>
<comment type="function">
    <text evidence="6">Specifically methylates the N7 position of guanine in position 527 of 16S rRNA.</text>
</comment>
<feature type="binding site" evidence="6">
    <location>
        <begin position="138"/>
        <end position="139"/>
    </location>
    <ligand>
        <name>S-adenosyl-L-methionine</name>
        <dbReference type="ChEBI" id="CHEBI:59789"/>
    </ligand>
</feature>
<dbReference type="RefSeq" id="WP_134490481.1">
    <property type="nucleotide sequence ID" value="NZ_CP139089.1"/>
</dbReference>
<accession>A0A4U8Z3E7</accession>
<evidence type="ECO:0000256" key="1">
    <source>
        <dbReference type="ARBA" id="ARBA00022490"/>
    </source>
</evidence>
<dbReference type="Gene3D" id="3.40.50.150">
    <property type="entry name" value="Vaccinia Virus protein VP39"/>
    <property type="match status" value="1"/>
</dbReference>
<dbReference type="PANTHER" id="PTHR31760">
    <property type="entry name" value="S-ADENOSYL-L-METHIONINE-DEPENDENT METHYLTRANSFERASES SUPERFAMILY PROTEIN"/>
    <property type="match status" value="1"/>
</dbReference>
<dbReference type="AlphaFoldDB" id="A0A4U8Z3E7"/>
<gene>
    <name evidence="6 7" type="primary">rsmG</name>
    <name evidence="7" type="ORF">MTUNDRAET4_3046</name>
</gene>
<keyword evidence="1 6" id="KW-0963">Cytoplasm</keyword>
<dbReference type="EMBL" id="LR536450">
    <property type="protein sequence ID" value="VFU09933.1"/>
    <property type="molecule type" value="Genomic_DNA"/>
</dbReference>
<keyword evidence="5 6" id="KW-0949">S-adenosyl-L-methionine</keyword>
<evidence type="ECO:0000256" key="2">
    <source>
        <dbReference type="ARBA" id="ARBA00022552"/>
    </source>
</evidence>
<comment type="similarity">
    <text evidence="6">Belongs to the methyltransferase superfamily. RNA methyltransferase RsmG family.</text>
</comment>
<dbReference type="SUPFAM" id="SSF53335">
    <property type="entry name" value="S-adenosyl-L-methionine-dependent methyltransferases"/>
    <property type="match status" value="1"/>
</dbReference>
<sequence length="227" mass="24304">MRQAQPPGGEGAAKRRAAHSHPLLAGLSSKTLERLAIYEALLRKWQRVINLVGETTLDDIWIRHFADSLQVAAAAPDARRWVDLGSGGGFPGLVTAIRHADDPRASVHLIESDHRKCAFLREVSRETGAPTVIHCGRIEAVAPHIATVVDAVSARALAPLPTLLSYAGKFIENGAIGVFSKGQQAEAELTDSGAADTYLITTLASQTSSSARIIIVKRRPEPLSSPR</sequence>
<protein>
    <recommendedName>
        <fullName evidence="6">Ribosomal RNA small subunit methyltransferase G</fullName>
        <ecNumber evidence="6">2.1.1.170</ecNumber>
    </recommendedName>
    <alternativeName>
        <fullName evidence="6">16S rRNA 7-methylguanosine methyltransferase</fullName>
        <shortName evidence="6">16S rRNA m7G methyltransferase</shortName>
    </alternativeName>
</protein>
<comment type="caution">
    <text evidence="6">Lacks conserved residue(s) required for the propagation of feature annotation.</text>
</comment>
<name>A0A4U8Z3E7_METTU</name>
<dbReference type="NCBIfam" id="TIGR00138">
    <property type="entry name" value="rsmG_gidB"/>
    <property type="match status" value="1"/>
</dbReference>
<reference evidence="7 8" key="1">
    <citation type="submission" date="2019-03" db="EMBL/GenBank/DDBJ databases">
        <authorList>
            <person name="Kox A.R. M."/>
        </authorList>
    </citation>
    <scope>NUCLEOTIDE SEQUENCE [LARGE SCALE GENOMIC DNA]</scope>
    <source>
        <strain evidence="7">MTUNDRAET4 annotated genome</strain>
    </source>
</reference>
<feature type="binding site" evidence="6">
    <location>
        <position position="90"/>
    </location>
    <ligand>
        <name>S-adenosyl-L-methionine</name>
        <dbReference type="ChEBI" id="CHEBI:59789"/>
    </ligand>
</feature>
<evidence type="ECO:0000256" key="5">
    <source>
        <dbReference type="ARBA" id="ARBA00022691"/>
    </source>
</evidence>
<comment type="subcellular location">
    <subcellularLocation>
        <location evidence="6">Cytoplasm</location>
    </subcellularLocation>
</comment>
<keyword evidence="4 6" id="KW-0808">Transferase</keyword>
<dbReference type="InterPro" id="IPR029063">
    <property type="entry name" value="SAM-dependent_MTases_sf"/>
</dbReference>
<dbReference type="EC" id="2.1.1.170" evidence="6"/>
<evidence type="ECO:0000313" key="8">
    <source>
        <dbReference type="Proteomes" id="UP000294360"/>
    </source>
</evidence>
<keyword evidence="2 6" id="KW-0698">rRNA processing</keyword>
<dbReference type="GO" id="GO:0005829">
    <property type="term" value="C:cytosol"/>
    <property type="evidence" value="ECO:0007669"/>
    <property type="project" value="TreeGrafter"/>
</dbReference>
<organism evidence="7 8">
    <name type="scientific">Methylocella tundrae</name>
    <dbReference type="NCBI Taxonomy" id="227605"/>
    <lineage>
        <taxon>Bacteria</taxon>
        <taxon>Pseudomonadati</taxon>
        <taxon>Pseudomonadota</taxon>
        <taxon>Alphaproteobacteria</taxon>
        <taxon>Hyphomicrobiales</taxon>
        <taxon>Beijerinckiaceae</taxon>
        <taxon>Methylocella</taxon>
    </lineage>
</organism>
<dbReference type="HAMAP" id="MF_00074">
    <property type="entry name" value="16SrRNA_methyltr_G"/>
    <property type="match status" value="1"/>
</dbReference>
<feature type="binding site" evidence="6">
    <location>
        <position position="155"/>
    </location>
    <ligand>
        <name>S-adenosyl-L-methionine</name>
        <dbReference type="ChEBI" id="CHEBI:59789"/>
    </ligand>
</feature>
<evidence type="ECO:0000256" key="6">
    <source>
        <dbReference type="HAMAP-Rule" id="MF_00074"/>
    </source>
</evidence>
<dbReference type="InterPro" id="IPR003682">
    <property type="entry name" value="rRNA_ssu_MeTfrase_G"/>
</dbReference>
<keyword evidence="3 6" id="KW-0489">Methyltransferase</keyword>
<feature type="binding site" evidence="6">
    <location>
        <position position="85"/>
    </location>
    <ligand>
        <name>S-adenosyl-L-methionine</name>
        <dbReference type="ChEBI" id="CHEBI:59789"/>
    </ligand>
</feature>
<dbReference type="Pfam" id="PF02527">
    <property type="entry name" value="GidB"/>
    <property type="match status" value="1"/>
</dbReference>